<accession>A0ACA9Q1D5</accession>
<comment type="caution">
    <text evidence="1">The sequence shown here is derived from an EMBL/GenBank/DDBJ whole genome shotgun (WGS) entry which is preliminary data.</text>
</comment>
<keyword evidence="2" id="KW-1185">Reference proteome</keyword>
<evidence type="ECO:0000313" key="2">
    <source>
        <dbReference type="Proteomes" id="UP000789920"/>
    </source>
</evidence>
<dbReference type="EMBL" id="CAJVQC010025276">
    <property type="protein sequence ID" value="CAG8729384.1"/>
    <property type="molecule type" value="Genomic_DNA"/>
</dbReference>
<organism evidence="1 2">
    <name type="scientific">Racocetra persica</name>
    <dbReference type="NCBI Taxonomy" id="160502"/>
    <lineage>
        <taxon>Eukaryota</taxon>
        <taxon>Fungi</taxon>
        <taxon>Fungi incertae sedis</taxon>
        <taxon>Mucoromycota</taxon>
        <taxon>Glomeromycotina</taxon>
        <taxon>Glomeromycetes</taxon>
        <taxon>Diversisporales</taxon>
        <taxon>Gigasporaceae</taxon>
        <taxon>Racocetra</taxon>
    </lineage>
</organism>
<name>A0ACA9Q1D5_9GLOM</name>
<dbReference type="Proteomes" id="UP000789920">
    <property type="component" value="Unassembled WGS sequence"/>
</dbReference>
<evidence type="ECO:0000313" key="1">
    <source>
        <dbReference type="EMBL" id="CAG8729384.1"/>
    </source>
</evidence>
<feature type="non-terminal residue" evidence="1">
    <location>
        <position position="1"/>
    </location>
</feature>
<sequence>FYNVISEEIVKNHTNIIADEGYLDVGYRYINLDDAWQNSSRVDGKLVSIFPNGIKALSDYVHSKGLLFGIYSSAGNLTCLARPGSLNFETIDAETFVEWGVDYLKYDNCHSDGSPEQERYQRMRDALTLATKGNKTQIYYSICEWGKSNPWLWAPGVGNSWRISADIQRVWPSIVAIIDSQARLTQYGGPGGWNDPDMLIVGFDAITFDEQVTHFAFWAALKAPLILGCDLAKISGDIKKLVTNIDIISVNQDPLGKSVSQVYHEDTNTSSFDIWTGPLSDGCVAILFNRGISPINITLNFKNHCRLTGNIMIRDLVKQTNIRNSTTD</sequence>
<protein>
    <submittedName>
        <fullName evidence="1">31644_t:CDS:1</fullName>
    </submittedName>
</protein>
<feature type="non-terminal residue" evidence="1">
    <location>
        <position position="328"/>
    </location>
</feature>
<proteinExistence type="predicted"/>
<reference evidence="1" key="1">
    <citation type="submission" date="2021-06" db="EMBL/GenBank/DDBJ databases">
        <authorList>
            <person name="Kallberg Y."/>
            <person name="Tangrot J."/>
            <person name="Rosling A."/>
        </authorList>
    </citation>
    <scope>NUCLEOTIDE SEQUENCE</scope>
    <source>
        <strain evidence="1">MA461A</strain>
    </source>
</reference>
<gene>
    <name evidence="1" type="ORF">RPERSI_LOCUS11999</name>
</gene>